<protein>
    <recommendedName>
        <fullName evidence="2">Ig-like domain-containing protein</fullName>
    </recommendedName>
</protein>
<gene>
    <name evidence="3" type="ORF">JD844_011678</name>
</gene>
<dbReference type="Proteomes" id="UP000826234">
    <property type="component" value="Unassembled WGS sequence"/>
</dbReference>
<dbReference type="SMART" id="SM00409">
    <property type="entry name" value="IG"/>
    <property type="match status" value="1"/>
</dbReference>
<proteinExistence type="predicted"/>
<comment type="caution">
    <text evidence="3">The sequence shown here is derived from an EMBL/GenBank/DDBJ whole genome shotgun (WGS) entry which is preliminary data.</text>
</comment>
<evidence type="ECO:0000313" key="4">
    <source>
        <dbReference type="Proteomes" id="UP000826234"/>
    </source>
</evidence>
<feature type="domain" description="Ig-like" evidence="2">
    <location>
        <begin position="12"/>
        <end position="109"/>
    </location>
</feature>
<evidence type="ECO:0000313" key="3">
    <source>
        <dbReference type="EMBL" id="KAH0629539.1"/>
    </source>
</evidence>
<name>A0ABQ7TJ86_PHRPL</name>
<dbReference type="InterPro" id="IPR003599">
    <property type="entry name" value="Ig_sub"/>
</dbReference>
<keyword evidence="4" id="KW-1185">Reference proteome</keyword>
<dbReference type="PANTHER" id="PTHR15343:SF0">
    <property type="entry name" value="T-CELL ANTIGEN CD7"/>
    <property type="match status" value="1"/>
</dbReference>
<dbReference type="InterPro" id="IPR013783">
    <property type="entry name" value="Ig-like_fold"/>
</dbReference>
<evidence type="ECO:0000256" key="1">
    <source>
        <dbReference type="SAM" id="Phobius"/>
    </source>
</evidence>
<keyword evidence="1" id="KW-0812">Transmembrane</keyword>
<dbReference type="PANTHER" id="PTHR15343">
    <property type="entry name" value="CD7"/>
    <property type="match status" value="1"/>
</dbReference>
<organism evidence="3 4">
    <name type="scientific">Phrynosoma platyrhinos</name>
    <name type="common">Desert horned lizard</name>
    <dbReference type="NCBI Taxonomy" id="52577"/>
    <lineage>
        <taxon>Eukaryota</taxon>
        <taxon>Metazoa</taxon>
        <taxon>Chordata</taxon>
        <taxon>Craniata</taxon>
        <taxon>Vertebrata</taxon>
        <taxon>Euteleostomi</taxon>
        <taxon>Lepidosauria</taxon>
        <taxon>Squamata</taxon>
        <taxon>Bifurcata</taxon>
        <taxon>Unidentata</taxon>
        <taxon>Episquamata</taxon>
        <taxon>Toxicofera</taxon>
        <taxon>Iguania</taxon>
        <taxon>Phrynosomatidae</taxon>
        <taxon>Phrynosomatinae</taxon>
        <taxon>Phrynosoma</taxon>
    </lineage>
</organism>
<dbReference type="PROSITE" id="PS50835">
    <property type="entry name" value="IG_LIKE"/>
    <property type="match status" value="1"/>
</dbReference>
<dbReference type="InterPro" id="IPR036179">
    <property type="entry name" value="Ig-like_dom_sf"/>
</dbReference>
<keyword evidence="1" id="KW-0472">Membrane</keyword>
<accession>A0ABQ7TJ86</accession>
<dbReference type="SUPFAM" id="SSF48726">
    <property type="entry name" value="Immunoglobulin"/>
    <property type="match status" value="1"/>
</dbReference>
<reference evidence="3 4" key="1">
    <citation type="journal article" date="2022" name="Gigascience">
        <title>A chromosome-level genome assembly and annotation of the desert horned lizard, Phrynosoma platyrhinos, provides insight into chromosomal rearrangements among reptiles.</title>
        <authorList>
            <person name="Koochekian N."/>
            <person name="Ascanio A."/>
            <person name="Farleigh K."/>
            <person name="Card D.C."/>
            <person name="Schield D.R."/>
            <person name="Castoe T.A."/>
            <person name="Jezkova T."/>
        </authorList>
    </citation>
    <scope>NUCLEOTIDE SEQUENCE [LARGE SCALE GENOMIC DNA]</scope>
    <source>
        <strain evidence="3">NK-2021</strain>
    </source>
</reference>
<dbReference type="InterPro" id="IPR013106">
    <property type="entry name" value="Ig_V-set"/>
</dbReference>
<dbReference type="Gene3D" id="2.60.40.10">
    <property type="entry name" value="Immunoglobulins"/>
    <property type="match status" value="1"/>
</dbReference>
<keyword evidence="1" id="KW-1133">Transmembrane helix</keyword>
<dbReference type="Pfam" id="PF07686">
    <property type="entry name" value="V-set"/>
    <property type="match status" value="1"/>
</dbReference>
<dbReference type="InterPro" id="IPR039090">
    <property type="entry name" value="CD7"/>
</dbReference>
<feature type="transmembrane region" description="Helical" evidence="1">
    <location>
        <begin position="128"/>
        <end position="154"/>
    </location>
</feature>
<dbReference type="EMBL" id="JAIPUX010000439">
    <property type="protein sequence ID" value="KAH0629539.1"/>
    <property type="molecule type" value="Genomic_DNA"/>
</dbReference>
<sequence length="191" mass="21861">MMVKQEPIVIIAEEGESVSMVCEFNHPTIIGLYLKRTLGKPMNVMYVSEHCTNKTENDAYKNRTKCLGLNNKTTITLRQVKKSDSDVYVCEGTLLIKKEPNTMNSSSIILAVKEISQKNSTEHSSSPWMVYALIILSLLMVSILGYLFLSLINIKKYCKRGKEREMSNIVYEDMTYSLRRNTVTKPNLYNE</sequence>
<dbReference type="InterPro" id="IPR007110">
    <property type="entry name" value="Ig-like_dom"/>
</dbReference>
<evidence type="ECO:0000259" key="2">
    <source>
        <dbReference type="PROSITE" id="PS50835"/>
    </source>
</evidence>